<sequence>MKLRDVVQLLVLSAIWGASFLLISISVGSFPPAWVAMLRLFFGAMFLWAVMFAKGRKLPPFRLIVVLLLVALFNNAIPFILFPMGERFVPSNIAAVVNATTPIWALILGMTFVGKKAEGGAIPGIVLGFIGVVLVVFSHGTSGAAVSRHDYLAGIAYIALASAAYAIAAVLAKAKLAGLDPIGLATTQLSLALLMVTPVALFGPHPTAFHAASLAAAITLGVLGSGLAYLLFYTLLDRVSPTRVVSVTYFGPVWGLFWGKLAHESIAPAAYVGVAIVIAGLVLLSRTSSPAKQKVHAPVKLSEAAACE</sequence>
<evidence type="ECO:0000256" key="5">
    <source>
        <dbReference type="ARBA" id="ARBA00023136"/>
    </source>
</evidence>
<comment type="subcellular location">
    <subcellularLocation>
        <location evidence="1">Membrane</location>
        <topology evidence="1">Multi-pass membrane protein</topology>
    </subcellularLocation>
</comment>
<comment type="caution">
    <text evidence="8">The sequence shown here is derived from an EMBL/GenBank/DDBJ whole genome shotgun (WGS) entry which is preliminary data.</text>
</comment>
<dbReference type="EMBL" id="JACHIP010000002">
    <property type="protein sequence ID" value="MBB5057030.1"/>
    <property type="molecule type" value="Genomic_DNA"/>
</dbReference>
<feature type="transmembrane region" description="Helical" evidence="6">
    <location>
        <begin position="7"/>
        <end position="27"/>
    </location>
</feature>
<dbReference type="GO" id="GO:0016020">
    <property type="term" value="C:membrane"/>
    <property type="evidence" value="ECO:0007669"/>
    <property type="project" value="UniProtKB-SubCell"/>
</dbReference>
<keyword evidence="3 6" id="KW-0812">Transmembrane</keyword>
<dbReference type="PANTHER" id="PTHR32322">
    <property type="entry name" value="INNER MEMBRANE TRANSPORTER"/>
    <property type="match status" value="1"/>
</dbReference>
<dbReference type="Pfam" id="PF00892">
    <property type="entry name" value="EamA"/>
    <property type="match status" value="2"/>
</dbReference>
<feature type="transmembrane region" description="Helical" evidence="6">
    <location>
        <begin position="63"/>
        <end position="81"/>
    </location>
</feature>
<dbReference type="SUPFAM" id="SSF103481">
    <property type="entry name" value="Multidrug resistance efflux transporter EmrE"/>
    <property type="match status" value="2"/>
</dbReference>
<feature type="transmembrane region" description="Helical" evidence="6">
    <location>
        <begin position="184"/>
        <end position="202"/>
    </location>
</feature>
<organism evidence="8 9">
    <name type="scientific">Granulicella aggregans</name>
    <dbReference type="NCBI Taxonomy" id="474949"/>
    <lineage>
        <taxon>Bacteria</taxon>
        <taxon>Pseudomonadati</taxon>
        <taxon>Acidobacteriota</taxon>
        <taxon>Terriglobia</taxon>
        <taxon>Terriglobales</taxon>
        <taxon>Acidobacteriaceae</taxon>
        <taxon>Granulicella</taxon>
    </lineage>
</organism>
<feature type="domain" description="EamA" evidence="7">
    <location>
        <begin position="153"/>
        <end position="285"/>
    </location>
</feature>
<proteinExistence type="inferred from homology"/>
<feature type="transmembrane region" description="Helical" evidence="6">
    <location>
        <begin position="93"/>
        <end position="113"/>
    </location>
</feature>
<keyword evidence="9" id="KW-1185">Reference proteome</keyword>
<feature type="transmembrane region" description="Helical" evidence="6">
    <location>
        <begin position="120"/>
        <end position="139"/>
    </location>
</feature>
<dbReference type="PANTHER" id="PTHR32322:SF2">
    <property type="entry name" value="EAMA DOMAIN-CONTAINING PROTEIN"/>
    <property type="match status" value="1"/>
</dbReference>
<feature type="domain" description="EamA" evidence="7">
    <location>
        <begin position="9"/>
        <end position="136"/>
    </location>
</feature>
<evidence type="ECO:0000313" key="8">
    <source>
        <dbReference type="EMBL" id="MBB5057030.1"/>
    </source>
</evidence>
<evidence type="ECO:0000256" key="2">
    <source>
        <dbReference type="ARBA" id="ARBA00007362"/>
    </source>
</evidence>
<evidence type="ECO:0000256" key="6">
    <source>
        <dbReference type="SAM" id="Phobius"/>
    </source>
</evidence>
<feature type="transmembrane region" description="Helical" evidence="6">
    <location>
        <begin position="33"/>
        <end position="51"/>
    </location>
</feature>
<reference evidence="8 9" key="1">
    <citation type="submission" date="2020-08" db="EMBL/GenBank/DDBJ databases">
        <title>Genomic Encyclopedia of Type Strains, Phase IV (KMG-V): Genome sequencing to study the core and pangenomes of soil and plant-associated prokaryotes.</title>
        <authorList>
            <person name="Whitman W."/>
        </authorList>
    </citation>
    <scope>NUCLEOTIDE SEQUENCE [LARGE SCALE GENOMIC DNA]</scope>
    <source>
        <strain evidence="8 9">M8UP14</strain>
    </source>
</reference>
<dbReference type="RefSeq" id="WP_184215473.1">
    <property type="nucleotide sequence ID" value="NZ_JACHIP010000002.1"/>
</dbReference>
<evidence type="ECO:0000256" key="3">
    <source>
        <dbReference type="ARBA" id="ARBA00022692"/>
    </source>
</evidence>
<accession>A0A7W7ZBV9</accession>
<feature type="transmembrane region" description="Helical" evidence="6">
    <location>
        <begin position="266"/>
        <end position="284"/>
    </location>
</feature>
<comment type="similarity">
    <text evidence="2">Belongs to the EamA transporter family.</text>
</comment>
<dbReference type="InterPro" id="IPR037185">
    <property type="entry name" value="EmrE-like"/>
</dbReference>
<feature type="transmembrane region" description="Helical" evidence="6">
    <location>
        <begin position="244"/>
        <end position="260"/>
    </location>
</feature>
<dbReference type="InterPro" id="IPR000620">
    <property type="entry name" value="EamA_dom"/>
</dbReference>
<dbReference type="AlphaFoldDB" id="A0A7W7ZBV9"/>
<evidence type="ECO:0000313" key="9">
    <source>
        <dbReference type="Proteomes" id="UP000540989"/>
    </source>
</evidence>
<evidence type="ECO:0000256" key="4">
    <source>
        <dbReference type="ARBA" id="ARBA00022989"/>
    </source>
</evidence>
<keyword evidence="4 6" id="KW-1133">Transmembrane helix</keyword>
<evidence type="ECO:0000259" key="7">
    <source>
        <dbReference type="Pfam" id="PF00892"/>
    </source>
</evidence>
<dbReference type="InterPro" id="IPR050638">
    <property type="entry name" value="AA-Vitamin_Transporters"/>
</dbReference>
<name>A0A7W7ZBV9_9BACT</name>
<evidence type="ECO:0000256" key="1">
    <source>
        <dbReference type="ARBA" id="ARBA00004141"/>
    </source>
</evidence>
<feature type="transmembrane region" description="Helical" evidence="6">
    <location>
        <begin position="208"/>
        <end position="232"/>
    </location>
</feature>
<feature type="transmembrane region" description="Helical" evidence="6">
    <location>
        <begin position="151"/>
        <end position="172"/>
    </location>
</feature>
<gene>
    <name evidence="8" type="ORF">HDF16_001715</name>
</gene>
<protein>
    <submittedName>
        <fullName evidence="8">Drug/metabolite transporter (DMT)-like permease</fullName>
    </submittedName>
</protein>
<keyword evidence="5 6" id="KW-0472">Membrane</keyword>
<dbReference type="Proteomes" id="UP000540989">
    <property type="component" value="Unassembled WGS sequence"/>
</dbReference>